<dbReference type="PANTHER" id="PTHR11614">
    <property type="entry name" value="PHOSPHOLIPASE-RELATED"/>
    <property type="match status" value="1"/>
</dbReference>
<dbReference type="RefSeq" id="WP_088416277.1">
    <property type="nucleotide sequence ID" value="NZ_NJBA01000001.1"/>
</dbReference>
<reference evidence="3 4" key="1">
    <citation type="submission" date="2017-06" db="EMBL/GenBank/DDBJ databases">
        <title>Draft genome of Pseudomonas nitroreducens DF05.</title>
        <authorList>
            <person name="Iyer R."/>
        </authorList>
    </citation>
    <scope>NUCLEOTIDE SEQUENCE [LARGE SCALE GENOMIC DNA]</scope>
    <source>
        <strain evidence="3 4">DF05</strain>
    </source>
</reference>
<dbReference type="SUPFAM" id="SSF53474">
    <property type="entry name" value="alpha/beta-Hydrolases"/>
    <property type="match status" value="1"/>
</dbReference>
<name>A0A246FHJ5_PSENT</name>
<dbReference type="EMBL" id="NJBA01000001">
    <property type="protein sequence ID" value="OWP52890.1"/>
    <property type="molecule type" value="Genomic_DNA"/>
</dbReference>
<dbReference type="STRING" id="46680.GCA_000807755_04937"/>
<dbReference type="Pfam" id="PF12146">
    <property type="entry name" value="Hydrolase_4"/>
    <property type="match status" value="1"/>
</dbReference>
<feature type="domain" description="Serine aminopeptidase S33" evidence="2">
    <location>
        <begin position="118"/>
        <end position="341"/>
    </location>
</feature>
<evidence type="ECO:0000313" key="4">
    <source>
        <dbReference type="Proteomes" id="UP000198145"/>
    </source>
</evidence>
<feature type="region of interest" description="Disordered" evidence="1">
    <location>
        <begin position="381"/>
        <end position="402"/>
    </location>
</feature>
<accession>A0A246FHJ5</accession>
<proteinExistence type="predicted"/>
<dbReference type="Gene3D" id="3.40.50.1820">
    <property type="entry name" value="alpha/beta hydrolase"/>
    <property type="match status" value="1"/>
</dbReference>
<feature type="compositionally biased region" description="Low complexity" evidence="1">
    <location>
        <begin position="393"/>
        <end position="402"/>
    </location>
</feature>
<comment type="caution">
    <text evidence="3">The sequence shown here is derived from an EMBL/GenBank/DDBJ whole genome shotgun (WGS) entry which is preliminary data.</text>
</comment>
<dbReference type="InterPro" id="IPR051044">
    <property type="entry name" value="MAG_DAG_Lipase"/>
</dbReference>
<gene>
    <name evidence="3" type="ORF">CEG18_03340</name>
</gene>
<dbReference type="InterPro" id="IPR029058">
    <property type="entry name" value="AB_hydrolase_fold"/>
</dbReference>
<dbReference type="eggNOG" id="COG2267">
    <property type="taxonomic scope" value="Bacteria"/>
</dbReference>
<dbReference type="InterPro" id="IPR022742">
    <property type="entry name" value="Hydrolase_4"/>
</dbReference>
<evidence type="ECO:0000259" key="2">
    <source>
        <dbReference type="Pfam" id="PF12146"/>
    </source>
</evidence>
<organism evidence="3 4">
    <name type="scientific">Pseudomonas nitroreducens</name>
    <dbReference type="NCBI Taxonomy" id="46680"/>
    <lineage>
        <taxon>Bacteria</taxon>
        <taxon>Pseudomonadati</taxon>
        <taxon>Pseudomonadota</taxon>
        <taxon>Gammaproteobacteria</taxon>
        <taxon>Pseudomonadales</taxon>
        <taxon>Pseudomonadaceae</taxon>
        <taxon>Pseudomonas</taxon>
    </lineage>
</organism>
<protein>
    <recommendedName>
        <fullName evidence="2">Serine aminopeptidase S33 domain-containing protein</fullName>
    </recommendedName>
</protein>
<dbReference type="Proteomes" id="UP000198145">
    <property type="component" value="Unassembled WGS sequence"/>
</dbReference>
<evidence type="ECO:0000256" key="1">
    <source>
        <dbReference type="SAM" id="MobiDB-lite"/>
    </source>
</evidence>
<sequence>MLNAKLTRALLWLVIVILAIAVLALGLRVAALRNIPPLEPWHTWVPEDLHSDAIDRTDWAGYLAAEDRLMQAMRKEMAASLQPFERVAYNRYFDQSQVYPGHFSTDWNRSYEMRPAGDVRGAAVLLHGLTDSPYSLRHLGEHLRQQGFVVIAIRMPGHGTVPAGLTDADWEDWMAATRLAVREATAQLPKGAPLLMVGFSNGGALAMKYSLDALGDTSLTMPKQLVLISPMIGVTRYAQFAGLAGLPALLPAFAKAAWLSVLPEFNPFKYNSFPIAAARQTVELTDAVQASLESASRSGSLARLPPVLTFQSLADSTVSTPAVISNLYDRLPANGSELVLFDLNRSLNYGPLLRPEMATLGNRLLPERERNYDLTVISNSPQSSQTAALHTPAHSQQQESQALAASYPPDLFSLSHVALPFPPNDALYGQYPNSLEDYGIRLGTLTPRGERGVLIVGLDLFQRVTSNPFYDYLVQRVDQVLPER</sequence>
<evidence type="ECO:0000313" key="3">
    <source>
        <dbReference type="EMBL" id="OWP52890.1"/>
    </source>
</evidence>
<dbReference type="AlphaFoldDB" id="A0A246FHJ5"/>